<keyword evidence="2" id="KW-1185">Reference proteome</keyword>
<dbReference type="OrthoDB" id="1683800at2"/>
<dbReference type="Proteomes" id="UP000028875">
    <property type="component" value="Unassembled WGS sequence"/>
</dbReference>
<sequence length="84" mass="9407">MLQDKDIVNDYLNGLNASLKSYAGYISEANNPGLRQTLINLRNGDESRQRTVYSYATQHGFYKPPQAATQQEIQQVQSELSAGQ</sequence>
<dbReference type="InterPro" id="IPR012851">
    <property type="entry name" value="Spore_coat_CotF-like"/>
</dbReference>
<evidence type="ECO:0000313" key="2">
    <source>
        <dbReference type="Proteomes" id="UP000028875"/>
    </source>
</evidence>
<reference evidence="1 2" key="1">
    <citation type="submission" date="2014-03" db="EMBL/GenBank/DDBJ databases">
        <authorList>
            <person name="Urmite Genomes U."/>
        </authorList>
    </citation>
    <scope>NUCLEOTIDE SEQUENCE [LARGE SCALE GENOMIC DNA]</scope>
    <source>
        <strain evidence="1 2">Vm-5</strain>
    </source>
</reference>
<keyword evidence="1" id="KW-0946">Virion</keyword>
<gene>
    <name evidence="1" type="ORF">BN990_03634</name>
</gene>
<reference evidence="2" key="2">
    <citation type="submission" date="2014-05" db="EMBL/GenBank/DDBJ databases">
        <title>Draft genome sequence of Virgibacillus massiliensis Vm-5.</title>
        <authorList>
            <person name="Khelaifia S."/>
            <person name="Croce O."/>
            <person name="Lagier J.C."/>
            <person name="Raoult D."/>
        </authorList>
    </citation>
    <scope>NUCLEOTIDE SEQUENCE [LARGE SCALE GENOMIC DNA]</scope>
    <source>
        <strain evidence="2">Vm-5</strain>
    </source>
</reference>
<name>A0A024QFE8_9BACI</name>
<protein>
    <submittedName>
        <fullName evidence="1">Spore coat protein</fullName>
    </submittedName>
</protein>
<organism evidence="1 2">
    <name type="scientific">Virgibacillus massiliensis</name>
    <dbReference type="NCBI Taxonomy" id="1462526"/>
    <lineage>
        <taxon>Bacteria</taxon>
        <taxon>Bacillati</taxon>
        <taxon>Bacillota</taxon>
        <taxon>Bacilli</taxon>
        <taxon>Bacillales</taxon>
        <taxon>Bacillaceae</taxon>
        <taxon>Virgibacillus</taxon>
    </lineage>
</organism>
<dbReference type="STRING" id="1462526.BN990_03634"/>
<dbReference type="RefSeq" id="WP_038245877.1">
    <property type="nucleotide sequence ID" value="NZ_BNER01000009.1"/>
</dbReference>
<dbReference type="EMBL" id="CCDP010000002">
    <property type="protein sequence ID" value="CDQ41273.1"/>
    <property type="molecule type" value="Genomic_DNA"/>
</dbReference>
<dbReference type="Pfam" id="PF07875">
    <property type="entry name" value="Coat_F"/>
    <property type="match status" value="1"/>
</dbReference>
<dbReference type="AlphaFoldDB" id="A0A024QFE8"/>
<evidence type="ECO:0000313" key="1">
    <source>
        <dbReference type="EMBL" id="CDQ41273.1"/>
    </source>
</evidence>
<proteinExistence type="predicted"/>
<dbReference type="eggNOG" id="COG5577">
    <property type="taxonomic scope" value="Bacteria"/>
</dbReference>
<keyword evidence="1" id="KW-0167">Capsid protein</keyword>
<comment type="caution">
    <text evidence="1">The sequence shown here is derived from an EMBL/GenBank/DDBJ whole genome shotgun (WGS) entry which is preliminary data.</text>
</comment>
<accession>A0A024QFE8</accession>